<dbReference type="Pfam" id="PF10262">
    <property type="entry name" value="Rdx"/>
    <property type="match status" value="1"/>
</dbReference>
<dbReference type="AlphaFoldDB" id="A0A1E2V8Z8"/>
<proteinExistence type="predicted"/>
<dbReference type="SUPFAM" id="SSF52833">
    <property type="entry name" value="Thioredoxin-like"/>
    <property type="match status" value="1"/>
</dbReference>
<dbReference type="InterPro" id="IPR011893">
    <property type="entry name" value="Selenoprotein_Rdx-typ"/>
</dbReference>
<dbReference type="STRING" id="197479.BFW38_06985"/>
<dbReference type="Proteomes" id="UP000094291">
    <property type="component" value="Unassembled WGS sequence"/>
</dbReference>
<evidence type="ECO:0000256" key="1">
    <source>
        <dbReference type="ARBA" id="ARBA00023284"/>
    </source>
</evidence>
<evidence type="ECO:0000313" key="2">
    <source>
        <dbReference type="EMBL" id="ODC03332.1"/>
    </source>
</evidence>
<evidence type="ECO:0008006" key="4">
    <source>
        <dbReference type="Google" id="ProtNLM"/>
    </source>
</evidence>
<organism evidence="2 3">
    <name type="scientific">Terasakiispira papahanaumokuakeensis</name>
    <dbReference type="NCBI Taxonomy" id="197479"/>
    <lineage>
        <taxon>Bacteria</taxon>
        <taxon>Pseudomonadati</taxon>
        <taxon>Pseudomonadota</taxon>
        <taxon>Gammaproteobacteria</taxon>
        <taxon>Oceanospirillales</taxon>
        <taxon>Terasakiispira</taxon>
    </lineage>
</organism>
<dbReference type="NCBIfam" id="TIGR02174">
    <property type="entry name" value="CXXU_selWTH"/>
    <property type="match status" value="1"/>
</dbReference>
<comment type="caution">
    <text evidence="2">The sequence shown here is derived from an EMBL/GenBank/DDBJ whole genome shotgun (WGS) entry which is preliminary data.</text>
</comment>
<gene>
    <name evidence="2" type="ORF">BFW38_06985</name>
</gene>
<sequence>MTSVKIRYCPKCRWLLRAGWTAQELLTTFEDELTEVSIGPGEGGQFDIWLDEELIWCRRDEGGFPELKILKQRLRDKLDPERDLGHSDRK</sequence>
<keyword evidence="1" id="KW-0676">Redox-active center</keyword>
<dbReference type="PANTHER" id="PTHR36417">
    <property type="entry name" value="SELENOPROTEIN DOMAIN PROTEIN (AFU_ORTHOLOGUE AFUA_1G05220)"/>
    <property type="match status" value="1"/>
</dbReference>
<evidence type="ECO:0000313" key="3">
    <source>
        <dbReference type="Proteomes" id="UP000094291"/>
    </source>
</evidence>
<keyword evidence="3" id="KW-1185">Reference proteome</keyword>
<dbReference type="Gene3D" id="3.40.30.10">
    <property type="entry name" value="Glutaredoxin"/>
    <property type="match status" value="1"/>
</dbReference>
<dbReference type="PANTHER" id="PTHR36417:SF2">
    <property type="entry name" value="SELENOPROTEIN DOMAIN PROTEIN (AFU_ORTHOLOGUE AFUA_1G05220)"/>
    <property type="match status" value="1"/>
</dbReference>
<reference evidence="2 3" key="1">
    <citation type="submission" date="2016-08" db="EMBL/GenBank/DDBJ databases">
        <authorList>
            <person name="Seilhamer J.J."/>
        </authorList>
    </citation>
    <scope>NUCLEOTIDE SEQUENCE [LARGE SCALE GENOMIC DNA]</scope>
    <source>
        <strain evidence="2 3">PH27A</strain>
    </source>
</reference>
<dbReference type="EMBL" id="MDTQ01000001">
    <property type="protein sequence ID" value="ODC03332.1"/>
    <property type="molecule type" value="Genomic_DNA"/>
</dbReference>
<dbReference type="RefSeq" id="WP_068997748.1">
    <property type="nucleotide sequence ID" value="NZ_MDTQ01000001.1"/>
</dbReference>
<dbReference type="OrthoDB" id="9811366at2"/>
<accession>A0A1E2V8Z8</accession>
<name>A0A1E2V8Z8_9GAMM</name>
<protein>
    <recommendedName>
        <fullName evidence="4">Selenoprotein W-like protein</fullName>
    </recommendedName>
</protein>
<dbReference type="InterPro" id="IPR036249">
    <property type="entry name" value="Thioredoxin-like_sf"/>
</dbReference>